<evidence type="ECO:0000313" key="3">
    <source>
        <dbReference type="Proteomes" id="UP001063228"/>
    </source>
</evidence>
<feature type="domain" description="Immunity MXAN-0049 protein" evidence="1">
    <location>
        <begin position="85"/>
        <end position="183"/>
    </location>
</feature>
<dbReference type="EMBL" id="CP081201">
    <property type="protein sequence ID" value="UXZ97725.1"/>
    <property type="molecule type" value="Genomic_DNA"/>
</dbReference>
<dbReference type="RefSeq" id="WP_263270847.1">
    <property type="nucleotide sequence ID" value="NZ_CP081201.1"/>
</dbReference>
<keyword evidence="3" id="KW-1185">Reference proteome</keyword>
<name>A0ABY6FIG3_9PSED</name>
<proteinExistence type="predicted"/>
<evidence type="ECO:0000259" key="1">
    <source>
        <dbReference type="Pfam" id="PF07791"/>
    </source>
</evidence>
<sequence>MRDSYIVSYEPDGEGAPYFFDSKWVPDLPAFHFPSENPLESTLSTRYRVMADTPTLTADWLPDHFLASKSFLRICDQLACSYISRPVDIDLQGTACGEAYFFFVPSERVNAMNTKKSVFTLDENPKIDGSKSISPVYERIDKLEVSDDVESHLFYFNEIAEIVCSTDFRNECIRKSISGLSFTLIDEHYQYAPWDDF</sequence>
<protein>
    <recommendedName>
        <fullName evidence="1">Immunity MXAN-0049 protein domain-containing protein</fullName>
    </recommendedName>
</protein>
<accession>A0ABY6FIG3</accession>
<reference evidence="2" key="1">
    <citation type="submission" date="2021-08" db="EMBL/GenBank/DDBJ databases">
        <title>Complete genome sequence of Pseudomonas phytophila.</title>
        <authorList>
            <person name="Weir B.S."/>
            <person name="Templeton M.D."/>
            <person name="Arshed S."/>
            <person name="Andersen M.T."/>
            <person name="Jayaraman J."/>
        </authorList>
    </citation>
    <scope>NUCLEOTIDE SEQUENCE</scope>
    <source>
        <strain evidence="2">ICMP 23753</strain>
    </source>
</reference>
<gene>
    <name evidence="2" type="ORF">K3169_07530</name>
</gene>
<dbReference type="Proteomes" id="UP001063228">
    <property type="component" value="Chromosome"/>
</dbReference>
<dbReference type="InterPro" id="IPR012433">
    <property type="entry name" value="Imm11"/>
</dbReference>
<dbReference type="Pfam" id="PF07791">
    <property type="entry name" value="Imm11"/>
    <property type="match status" value="1"/>
</dbReference>
<organism evidence="2 3">
    <name type="scientific">Pseudomonas phytophila</name>
    <dbReference type="NCBI Taxonomy" id="2867264"/>
    <lineage>
        <taxon>Bacteria</taxon>
        <taxon>Pseudomonadati</taxon>
        <taxon>Pseudomonadota</taxon>
        <taxon>Gammaproteobacteria</taxon>
        <taxon>Pseudomonadales</taxon>
        <taxon>Pseudomonadaceae</taxon>
        <taxon>Pseudomonas</taxon>
    </lineage>
</organism>
<evidence type="ECO:0000313" key="2">
    <source>
        <dbReference type="EMBL" id="UXZ97725.1"/>
    </source>
</evidence>